<evidence type="ECO:0000313" key="10">
    <source>
        <dbReference type="EMBL" id="AEC01849.1"/>
    </source>
</evidence>
<gene>
    <name evidence="10" type="ordered locus">Spico_0621</name>
</gene>
<dbReference type="RefSeq" id="WP_013739245.1">
    <property type="nucleotide sequence ID" value="NC_015436.1"/>
</dbReference>
<evidence type="ECO:0000256" key="4">
    <source>
        <dbReference type="ARBA" id="ARBA00008236"/>
    </source>
</evidence>
<reference evidence="10 11" key="2">
    <citation type="journal article" date="2012" name="Stand. Genomic Sci.">
        <title>Complete genome sequence of the termite hindgut bacterium Spirochaeta coccoides type strain (SPN1(T)), reclassification in the genus Sphaerochaeta as Sphaerochaeta coccoides comb. nov. and emendations of the family Spirochaetaceae and the genus Sphaerochaeta.</title>
        <authorList>
            <person name="Abt B."/>
            <person name="Han C."/>
            <person name="Scheuner C."/>
            <person name="Lu M."/>
            <person name="Lapidus A."/>
            <person name="Nolan M."/>
            <person name="Lucas S."/>
            <person name="Hammon N."/>
            <person name="Deshpande S."/>
            <person name="Cheng J.F."/>
            <person name="Tapia R."/>
            <person name="Goodwin L.A."/>
            <person name="Pitluck S."/>
            <person name="Liolios K."/>
            <person name="Pagani I."/>
            <person name="Ivanova N."/>
            <person name="Mavromatis K."/>
            <person name="Mikhailova N."/>
            <person name="Huntemann M."/>
            <person name="Pati A."/>
            <person name="Chen A."/>
            <person name="Palaniappan K."/>
            <person name="Land M."/>
            <person name="Hauser L."/>
            <person name="Brambilla E.M."/>
            <person name="Rohde M."/>
            <person name="Spring S."/>
            <person name="Gronow S."/>
            <person name="Goker M."/>
            <person name="Woyke T."/>
            <person name="Bristow J."/>
            <person name="Eisen J.A."/>
            <person name="Markowitz V."/>
            <person name="Hugenholtz P."/>
            <person name="Kyrpides N.C."/>
            <person name="Klenk H.P."/>
            <person name="Detter J.C."/>
        </authorList>
    </citation>
    <scope>NUCLEOTIDE SEQUENCE [LARGE SCALE GENOMIC DNA]</scope>
    <source>
        <strain evidence="11">ATCC BAA-1237 / DSM 17374 / SPN1</strain>
    </source>
</reference>
<dbReference type="KEGG" id="scc:Spico_0621"/>
<dbReference type="PANTHER" id="PTHR34448:SF3">
    <property type="entry name" value="AMINOPEPTIDASE AMPS"/>
    <property type="match status" value="1"/>
</dbReference>
<evidence type="ECO:0000256" key="5">
    <source>
        <dbReference type="ARBA" id="ARBA00022438"/>
    </source>
</evidence>
<accession>F4GKT6</accession>
<evidence type="ECO:0000256" key="9">
    <source>
        <dbReference type="ARBA" id="ARBA00023049"/>
    </source>
</evidence>
<comment type="cofactor">
    <cofactor evidence="1">
        <name>Co(2+)</name>
        <dbReference type="ChEBI" id="CHEBI:48828"/>
    </cofactor>
</comment>
<protein>
    <submittedName>
        <fullName evidence="10">Peptidase M29 aminopeptidase II</fullName>
    </submittedName>
</protein>
<dbReference type="SUPFAM" id="SSF144052">
    <property type="entry name" value="Thermophilic metalloprotease-like"/>
    <property type="match status" value="1"/>
</dbReference>
<comment type="cofactor">
    <cofactor evidence="3">
        <name>Zn(2+)</name>
        <dbReference type="ChEBI" id="CHEBI:29105"/>
    </cofactor>
</comment>
<name>F4GKT6_PARC1</name>
<keyword evidence="11" id="KW-1185">Reference proteome</keyword>
<dbReference type="OrthoDB" id="9803993at2"/>
<reference evidence="11" key="1">
    <citation type="submission" date="2011-04" db="EMBL/GenBank/DDBJ databases">
        <title>The complete genome of Spirochaeta coccoides DSM 17374.</title>
        <authorList>
            <person name="Lucas S."/>
            <person name="Copeland A."/>
            <person name="Lapidus A."/>
            <person name="Bruce D."/>
            <person name="Goodwin L."/>
            <person name="Pitluck S."/>
            <person name="Peters L."/>
            <person name="Kyrpides N."/>
            <person name="Mavromatis K."/>
            <person name="Pagani I."/>
            <person name="Ivanova N."/>
            <person name="Ovchinnikova G."/>
            <person name="Lu M."/>
            <person name="Detter J.C."/>
            <person name="Tapia R."/>
            <person name="Han C."/>
            <person name="Land M."/>
            <person name="Hauser L."/>
            <person name="Markowitz V."/>
            <person name="Cheng J.-F."/>
            <person name="Hugenholtz P."/>
            <person name="Woyke T."/>
            <person name="Wu D."/>
            <person name="Spring S."/>
            <person name="Schroeder M."/>
            <person name="Brambilla E."/>
            <person name="Klenk H.-P."/>
            <person name="Eisen J.A."/>
        </authorList>
    </citation>
    <scope>NUCLEOTIDE SEQUENCE [LARGE SCALE GENOMIC DNA]</scope>
    <source>
        <strain evidence="11">ATCC BAA-1237 / DSM 17374 / SPN1</strain>
    </source>
</reference>
<evidence type="ECO:0000256" key="7">
    <source>
        <dbReference type="ARBA" id="ARBA00022723"/>
    </source>
</evidence>
<dbReference type="InterPro" id="IPR000787">
    <property type="entry name" value="Peptidase_M29"/>
</dbReference>
<evidence type="ECO:0000256" key="2">
    <source>
        <dbReference type="ARBA" id="ARBA00001946"/>
    </source>
</evidence>
<evidence type="ECO:0000256" key="8">
    <source>
        <dbReference type="ARBA" id="ARBA00022801"/>
    </source>
</evidence>
<dbReference type="AlphaFoldDB" id="F4GKT6"/>
<evidence type="ECO:0000256" key="6">
    <source>
        <dbReference type="ARBA" id="ARBA00022670"/>
    </source>
</evidence>
<evidence type="ECO:0000256" key="1">
    <source>
        <dbReference type="ARBA" id="ARBA00001941"/>
    </source>
</evidence>
<comment type="cofactor">
    <cofactor evidence="2">
        <name>Mg(2+)</name>
        <dbReference type="ChEBI" id="CHEBI:18420"/>
    </cofactor>
</comment>
<dbReference type="InterPro" id="IPR035097">
    <property type="entry name" value="M29_N-terminal"/>
</dbReference>
<dbReference type="GO" id="GO:0046872">
    <property type="term" value="F:metal ion binding"/>
    <property type="evidence" value="ECO:0007669"/>
    <property type="project" value="UniProtKB-KW"/>
</dbReference>
<dbReference type="eggNOG" id="COG2309">
    <property type="taxonomic scope" value="Bacteria"/>
</dbReference>
<keyword evidence="8" id="KW-0378">Hydrolase</keyword>
<dbReference type="HOGENOM" id="CLU_569725_0_0_12"/>
<dbReference type="GO" id="GO:0006508">
    <property type="term" value="P:proteolysis"/>
    <property type="evidence" value="ECO:0007669"/>
    <property type="project" value="UniProtKB-KW"/>
</dbReference>
<keyword evidence="5 10" id="KW-0031">Aminopeptidase</keyword>
<dbReference type="Gene3D" id="3.40.1830.10">
    <property type="entry name" value="Thermophilic metalloprotease (M29)"/>
    <property type="match status" value="1"/>
</dbReference>
<dbReference type="InterPro" id="IPR052170">
    <property type="entry name" value="M29_Exopeptidase"/>
</dbReference>
<dbReference type="GO" id="GO:0008237">
    <property type="term" value="F:metallopeptidase activity"/>
    <property type="evidence" value="ECO:0007669"/>
    <property type="project" value="UniProtKB-KW"/>
</dbReference>
<organism evidence="10 11">
    <name type="scientific">Parasphaerochaeta coccoides (strain ATCC BAA-1237 / DSM 17374 / SPN1)</name>
    <name type="common">Sphaerochaeta coccoides</name>
    <dbReference type="NCBI Taxonomy" id="760011"/>
    <lineage>
        <taxon>Bacteria</taxon>
        <taxon>Pseudomonadati</taxon>
        <taxon>Spirochaetota</taxon>
        <taxon>Spirochaetia</taxon>
        <taxon>Spirochaetales</taxon>
        <taxon>Sphaerochaetaceae</taxon>
        <taxon>Parasphaerochaeta</taxon>
    </lineage>
</organism>
<evidence type="ECO:0000313" key="11">
    <source>
        <dbReference type="Proteomes" id="UP000007939"/>
    </source>
</evidence>
<proteinExistence type="inferred from homology"/>
<comment type="similarity">
    <text evidence="4">Belongs to the peptidase M29 family.</text>
</comment>
<keyword evidence="6" id="KW-0645">Protease</keyword>
<dbReference type="Proteomes" id="UP000007939">
    <property type="component" value="Chromosome"/>
</dbReference>
<evidence type="ECO:0000256" key="3">
    <source>
        <dbReference type="ARBA" id="ARBA00001947"/>
    </source>
</evidence>
<dbReference type="PANTHER" id="PTHR34448">
    <property type="entry name" value="AMINOPEPTIDASE"/>
    <property type="match status" value="1"/>
</dbReference>
<dbReference type="Pfam" id="PF02073">
    <property type="entry name" value="Peptidase_M29"/>
    <property type="match status" value="1"/>
</dbReference>
<keyword evidence="7" id="KW-0479">Metal-binding</keyword>
<dbReference type="EMBL" id="CP002659">
    <property type="protein sequence ID" value="AEC01849.1"/>
    <property type="molecule type" value="Genomic_DNA"/>
</dbReference>
<keyword evidence="9" id="KW-0482">Metalloprotease</keyword>
<dbReference type="GO" id="GO:0004177">
    <property type="term" value="F:aminopeptidase activity"/>
    <property type="evidence" value="ECO:0007669"/>
    <property type="project" value="UniProtKB-KW"/>
</dbReference>
<sequence length="411" mass="44710">MSTTIQTAYARLVTDGLLSLQPGEILSINSPESGLYLARLIARLATQKTGQKAYIVMTSSGRHMETLTILPEGSVEAFLPPETGMAMLTLFDAGELIGEAMDLRKVKDADVVFLQRTGMLSDPPFFDRKIGVPWSVIPYPSQDWASRLWQDEKDTDALWLMLSSLCSLDSDNFISDFSSIVGLARHRSKYLSNLGPLSLSIEGEGTSLRVRTALESHWEGGYQLLENGRQFVSGIMENRSTTALDKFSADGVMRASKPFSLFGGTVSGAVFSFKNGTLSTWAADEGEDLLGAFLELDADAPLVGSFSLVDAGSRNDVVQQTYALPLLERLRTTTLGFGGCPVDCVDGGKKEGDAITTGHVQYNMSVARADCPIGTRKMTITATAEDGKKFVIMKEGQFNDLLLEEKKRPGR</sequence>